<keyword evidence="6 7" id="KW-0720">Serine protease</keyword>
<evidence type="ECO:0000259" key="9">
    <source>
        <dbReference type="Pfam" id="PF02897"/>
    </source>
</evidence>
<sequence length="482" mass="54528">MNAGNVSEDGRYLLINVFNGCDPVNKIYYYDLESVKNKISGKLELKPFFDKVDAKYDIIDTDGDTALVLTNHEAPFFKIVRVKFGPDGNDPSKWEVVIPEDPKRKLYFALPVDGNKLFTGYWEDCCSKLYVNDIKTGKVLHRVPLEIGSLSGLSCDKKRSEVFFSSESFLTPTVIYRFDFKEIKNDQLNIEEIRRVQIKDFDPSKFKIQQVFTKSKDGTKIPMFIVHRANIKLDGQNATILEGYGGFNIPSVPYFSISHLLFLNNLNGVIASANIRGGSEYGEKWHENGMLHKKQNVFDDFVACAEYLINNKFASPQKLAIHGGSNGGLLVGAVSQQRPDIIGAVINQVGLMDMLRFHKFTVGSAWIPEYGNPEKNKDDFECIYKYSPLHNIRIKSGVEWPATLLMTADHDDRAVCSHSLKYIAQLYHVVRKEASEFQKKPLICRIEVNAGHGIGKPTTKIIDEFTDILSFVSQVLDAKYHN</sequence>
<evidence type="ECO:0000313" key="11">
    <source>
        <dbReference type="WBParaSite" id="PSU_v2.g3792.t1"/>
    </source>
</evidence>
<organism evidence="10 11">
    <name type="scientific">Panagrolaimus superbus</name>
    <dbReference type="NCBI Taxonomy" id="310955"/>
    <lineage>
        <taxon>Eukaryota</taxon>
        <taxon>Metazoa</taxon>
        <taxon>Ecdysozoa</taxon>
        <taxon>Nematoda</taxon>
        <taxon>Chromadorea</taxon>
        <taxon>Rhabditida</taxon>
        <taxon>Tylenchina</taxon>
        <taxon>Panagrolaimomorpha</taxon>
        <taxon>Panagrolaimoidea</taxon>
        <taxon>Panagrolaimidae</taxon>
        <taxon>Panagrolaimus</taxon>
    </lineage>
</organism>
<dbReference type="InterPro" id="IPR029058">
    <property type="entry name" value="AB_hydrolase_fold"/>
</dbReference>
<proteinExistence type="inferred from homology"/>
<evidence type="ECO:0000256" key="1">
    <source>
        <dbReference type="ARBA" id="ARBA00001070"/>
    </source>
</evidence>
<dbReference type="Pfam" id="PF00326">
    <property type="entry name" value="Peptidase_S9"/>
    <property type="match status" value="1"/>
</dbReference>
<dbReference type="SUPFAM" id="SSF53474">
    <property type="entry name" value="alpha/beta-Hydrolases"/>
    <property type="match status" value="1"/>
</dbReference>
<evidence type="ECO:0000313" key="10">
    <source>
        <dbReference type="Proteomes" id="UP000887577"/>
    </source>
</evidence>
<dbReference type="InterPro" id="IPR023302">
    <property type="entry name" value="Pept_S9A_N"/>
</dbReference>
<dbReference type="InterPro" id="IPR001375">
    <property type="entry name" value="Peptidase_S9_cat"/>
</dbReference>
<dbReference type="PANTHER" id="PTHR42881:SF2">
    <property type="entry name" value="PROLYL ENDOPEPTIDASE"/>
    <property type="match status" value="1"/>
</dbReference>
<dbReference type="WBParaSite" id="PSU_v2.g3792.t1">
    <property type="protein sequence ID" value="PSU_v2.g3792.t1"/>
    <property type="gene ID" value="PSU_v2.g3792"/>
</dbReference>
<evidence type="ECO:0000256" key="7">
    <source>
        <dbReference type="RuleBase" id="RU368024"/>
    </source>
</evidence>
<keyword evidence="5 7" id="KW-0378">Hydrolase</keyword>
<evidence type="ECO:0000256" key="6">
    <source>
        <dbReference type="ARBA" id="ARBA00022825"/>
    </source>
</evidence>
<dbReference type="FunFam" id="3.40.50.1820:FF:000005">
    <property type="entry name" value="Prolyl endopeptidase"/>
    <property type="match status" value="1"/>
</dbReference>
<evidence type="ECO:0000259" key="8">
    <source>
        <dbReference type="Pfam" id="PF00326"/>
    </source>
</evidence>
<dbReference type="Pfam" id="PF02897">
    <property type="entry name" value="Peptidase_S9_N"/>
    <property type="match status" value="1"/>
</dbReference>
<dbReference type="SUPFAM" id="SSF50993">
    <property type="entry name" value="Peptidase/esterase 'gauge' domain"/>
    <property type="match status" value="1"/>
</dbReference>
<feature type="domain" description="Peptidase S9 prolyl oligopeptidase catalytic" evidence="8">
    <location>
        <begin position="254"/>
        <end position="477"/>
    </location>
</feature>
<reference evidence="11" key="1">
    <citation type="submission" date="2022-11" db="UniProtKB">
        <authorList>
            <consortium name="WormBaseParasite"/>
        </authorList>
    </citation>
    <scope>IDENTIFICATION</scope>
</reference>
<name>A0A914YUH5_9BILA</name>
<accession>A0A914YUH5</accession>
<dbReference type="Gene3D" id="3.40.50.1820">
    <property type="entry name" value="alpha/beta hydrolase"/>
    <property type="match status" value="1"/>
</dbReference>
<dbReference type="GO" id="GO:0070012">
    <property type="term" value="F:oligopeptidase activity"/>
    <property type="evidence" value="ECO:0007669"/>
    <property type="project" value="TreeGrafter"/>
</dbReference>
<evidence type="ECO:0000256" key="2">
    <source>
        <dbReference type="ARBA" id="ARBA00005228"/>
    </source>
</evidence>
<feature type="domain" description="Peptidase S9A N-terminal" evidence="9">
    <location>
        <begin position="5"/>
        <end position="184"/>
    </location>
</feature>
<evidence type="ECO:0000256" key="5">
    <source>
        <dbReference type="ARBA" id="ARBA00022801"/>
    </source>
</evidence>
<dbReference type="PRINTS" id="PR00862">
    <property type="entry name" value="PROLIGOPTASE"/>
</dbReference>
<keyword evidence="10" id="KW-1185">Reference proteome</keyword>
<dbReference type="AlphaFoldDB" id="A0A914YUH5"/>
<comment type="catalytic activity">
    <reaction evidence="1">
        <text>Hydrolysis of Pro-|-Xaa &gt;&gt; Ala-|-Xaa in oligopeptides.</text>
        <dbReference type="EC" id="3.4.21.26"/>
    </reaction>
</comment>
<protein>
    <recommendedName>
        <fullName evidence="3 7">Prolyl endopeptidase</fullName>
        <ecNumber evidence="7">3.4.21.-</ecNumber>
    </recommendedName>
</protein>
<comment type="similarity">
    <text evidence="2 7">Belongs to the peptidase S9A family.</text>
</comment>
<dbReference type="Gene3D" id="2.130.10.120">
    <property type="entry name" value="Prolyl oligopeptidase, N-terminal domain"/>
    <property type="match status" value="1"/>
</dbReference>
<dbReference type="GO" id="GO:0004252">
    <property type="term" value="F:serine-type endopeptidase activity"/>
    <property type="evidence" value="ECO:0007669"/>
    <property type="project" value="UniProtKB-UniRule"/>
</dbReference>
<evidence type="ECO:0000256" key="4">
    <source>
        <dbReference type="ARBA" id="ARBA00022670"/>
    </source>
</evidence>
<dbReference type="Proteomes" id="UP000887577">
    <property type="component" value="Unplaced"/>
</dbReference>
<evidence type="ECO:0000256" key="3">
    <source>
        <dbReference type="ARBA" id="ARBA00016310"/>
    </source>
</evidence>
<dbReference type="InterPro" id="IPR002470">
    <property type="entry name" value="Peptidase_S9A"/>
</dbReference>
<keyword evidence="4 7" id="KW-0645">Protease</keyword>
<dbReference type="GO" id="GO:0006508">
    <property type="term" value="P:proteolysis"/>
    <property type="evidence" value="ECO:0007669"/>
    <property type="project" value="UniProtKB-KW"/>
</dbReference>
<dbReference type="GO" id="GO:0005829">
    <property type="term" value="C:cytosol"/>
    <property type="evidence" value="ECO:0007669"/>
    <property type="project" value="TreeGrafter"/>
</dbReference>
<dbReference type="InterPro" id="IPR051167">
    <property type="entry name" value="Prolyl_oligopep/macrocyclase"/>
</dbReference>
<dbReference type="EC" id="3.4.21.-" evidence="7"/>
<dbReference type="PANTHER" id="PTHR42881">
    <property type="entry name" value="PROLYL ENDOPEPTIDASE"/>
    <property type="match status" value="1"/>
</dbReference>